<keyword evidence="2" id="KW-1185">Reference proteome</keyword>
<keyword evidence="1" id="KW-0346">Stress response</keyword>
<dbReference type="OrthoDB" id="5272396at2759"/>
<dbReference type="AlphaFoldDB" id="A0A2P8A8N4"/>
<dbReference type="EMBL" id="NHZQ01000060">
    <property type="protein sequence ID" value="PSK56823.1"/>
    <property type="molecule type" value="Genomic_DNA"/>
</dbReference>
<reference evidence="1 2" key="1">
    <citation type="submission" date="2017-05" db="EMBL/GenBank/DDBJ databases">
        <title>Draft genome sequence of Elsinoe australis.</title>
        <authorList>
            <person name="Cheng Q."/>
        </authorList>
    </citation>
    <scope>NUCLEOTIDE SEQUENCE [LARGE SCALE GENOMIC DNA]</scope>
    <source>
        <strain evidence="1 2">NL1</strain>
    </source>
</reference>
<sequence length="390" mass="42754">MLLPAAATATAIGSSLGHSILAVQLSSNTPPTIAPAILPGRPDWPSHHNTTTPLAAAMAATQDTTPINQVDDVVARAGMYFTRTPEGQSITHTASKSNLGNAKFSIRFGDNSPTARPAPSQTPADKSVNIQSIFVASRNPFTVEKTMLTSGPFKGRAALILDPEPFEKDIFPFLKLPAEVRTIIYRYLLVSHSKIAISNAKNRSGSVQTVYQLLDWHSAILFANKMIRNEALPIAFGQNIFAFDRSSHLIKFLELVIPASAHLRRIFIVEFCTSSAAKALRMLGQCPNITELIVPRDELGTRSFAKDCAAWFRGQNLIVAAARQSGQTQRALDRFLKIIATTRTCPRCVSSSGDYTCDTIGNLCMCLCHRELVRDFDRLREGLEEELKLE</sequence>
<accession>A0A2P8A8N4</accession>
<proteinExistence type="predicted"/>
<name>A0A2P8A8N4_9PEZI</name>
<comment type="caution">
    <text evidence="1">The sequence shown here is derived from an EMBL/GenBank/DDBJ whole genome shotgun (WGS) entry which is preliminary data.</text>
</comment>
<evidence type="ECO:0000313" key="1">
    <source>
        <dbReference type="EMBL" id="PSK56823.1"/>
    </source>
</evidence>
<dbReference type="Proteomes" id="UP000243723">
    <property type="component" value="Unassembled WGS sequence"/>
</dbReference>
<dbReference type="InterPro" id="IPR038883">
    <property type="entry name" value="AN11006-like"/>
</dbReference>
<dbReference type="PANTHER" id="PTHR42085:SF8">
    <property type="entry name" value="F-BOX DOMAIN-CONTAINING PROTEIN"/>
    <property type="match status" value="1"/>
</dbReference>
<organism evidence="1 2">
    <name type="scientific">Elsinoe australis</name>
    <dbReference type="NCBI Taxonomy" id="40998"/>
    <lineage>
        <taxon>Eukaryota</taxon>
        <taxon>Fungi</taxon>
        <taxon>Dikarya</taxon>
        <taxon>Ascomycota</taxon>
        <taxon>Pezizomycotina</taxon>
        <taxon>Dothideomycetes</taxon>
        <taxon>Dothideomycetidae</taxon>
        <taxon>Myriangiales</taxon>
        <taxon>Elsinoaceae</taxon>
        <taxon>Elsinoe</taxon>
    </lineage>
</organism>
<dbReference type="PANTHER" id="PTHR42085">
    <property type="entry name" value="F-BOX DOMAIN-CONTAINING PROTEIN"/>
    <property type="match status" value="1"/>
</dbReference>
<protein>
    <submittedName>
        <fullName evidence="1">Heat shock protein 70</fullName>
    </submittedName>
</protein>
<gene>
    <name evidence="1" type="ORF">B9Z65_6447</name>
</gene>
<evidence type="ECO:0000313" key="2">
    <source>
        <dbReference type="Proteomes" id="UP000243723"/>
    </source>
</evidence>